<gene>
    <name evidence="2" type="ORF">ACFYV7_14950</name>
</gene>
<name>A0ABW6QTZ1_9NOCA</name>
<keyword evidence="3" id="KW-1185">Reference proteome</keyword>
<reference evidence="2 3" key="1">
    <citation type="submission" date="2024-10" db="EMBL/GenBank/DDBJ databases">
        <title>The Natural Products Discovery Center: Release of the First 8490 Sequenced Strains for Exploring Actinobacteria Biosynthetic Diversity.</title>
        <authorList>
            <person name="Kalkreuter E."/>
            <person name="Kautsar S.A."/>
            <person name="Yang D."/>
            <person name="Bader C.D."/>
            <person name="Teijaro C.N."/>
            <person name="Fluegel L."/>
            <person name="Davis C.M."/>
            <person name="Simpson J.R."/>
            <person name="Lauterbach L."/>
            <person name="Steele A.D."/>
            <person name="Gui C."/>
            <person name="Meng S."/>
            <person name="Li G."/>
            <person name="Viehrig K."/>
            <person name="Ye F."/>
            <person name="Su P."/>
            <person name="Kiefer A.F."/>
            <person name="Nichols A."/>
            <person name="Cepeda A.J."/>
            <person name="Yan W."/>
            <person name="Fan B."/>
            <person name="Jiang Y."/>
            <person name="Adhikari A."/>
            <person name="Zheng C.-J."/>
            <person name="Schuster L."/>
            <person name="Cowan T.M."/>
            <person name="Smanski M.J."/>
            <person name="Chevrette M.G."/>
            <person name="De Carvalho L.P.S."/>
            <person name="Shen B."/>
        </authorList>
    </citation>
    <scope>NUCLEOTIDE SEQUENCE [LARGE SCALE GENOMIC DNA]</scope>
    <source>
        <strain evidence="2 3">NPDC003040</strain>
    </source>
</reference>
<feature type="region of interest" description="Disordered" evidence="1">
    <location>
        <begin position="231"/>
        <end position="289"/>
    </location>
</feature>
<comment type="caution">
    <text evidence="2">The sequence shown here is derived from an EMBL/GenBank/DDBJ whole genome shotgun (WGS) entry which is preliminary data.</text>
</comment>
<dbReference type="EMBL" id="JBIAPI010000002">
    <property type="protein sequence ID" value="MFF3224088.1"/>
    <property type="molecule type" value="Genomic_DNA"/>
</dbReference>
<accession>A0ABW6QTZ1</accession>
<proteinExistence type="predicted"/>
<evidence type="ECO:0000313" key="3">
    <source>
        <dbReference type="Proteomes" id="UP001601948"/>
    </source>
</evidence>
<evidence type="ECO:0008006" key="4">
    <source>
        <dbReference type="Google" id="ProtNLM"/>
    </source>
</evidence>
<protein>
    <recommendedName>
        <fullName evidence="4">DUF222 domain-containing protein</fullName>
    </recommendedName>
</protein>
<evidence type="ECO:0000256" key="1">
    <source>
        <dbReference type="SAM" id="MobiDB-lite"/>
    </source>
</evidence>
<dbReference type="RefSeq" id="WP_387717419.1">
    <property type="nucleotide sequence ID" value="NZ_JBIAPI010000002.1"/>
</dbReference>
<organism evidence="2 3">
    <name type="scientific">Nocardia suismassiliense</name>
    <dbReference type="NCBI Taxonomy" id="2077092"/>
    <lineage>
        <taxon>Bacteria</taxon>
        <taxon>Bacillati</taxon>
        <taxon>Actinomycetota</taxon>
        <taxon>Actinomycetes</taxon>
        <taxon>Mycobacteriales</taxon>
        <taxon>Nocardiaceae</taxon>
        <taxon>Nocardia</taxon>
    </lineage>
</organism>
<evidence type="ECO:0000313" key="2">
    <source>
        <dbReference type="EMBL" id="MFF3224088.1"/>
    </source>
</evidence>
<sequence>MPTAVQQRLLKQLQNVTADLDHVTGSVSDRQLMRDLDTTARLLQDQAREIGIPPRWIAFVRAQGNAGHRWSDGQQLPASTAEAREHQLARLHTQVDQLYEMAALRRTYRERGNRITPLAAERFSEHQRLQWLRITMVSRALNVTRGEVGTRWSGDPQRWTALLEATRALTPSELSKRWKSYTTATAVVHARLRESTLRTAGLDSFGAVSPPRPHELHRTAATVWRAMSEIDSPPSADVPATNASDPGAQITAAVEAAAPEPSLADEPDTDDPAPASVPQIAAPQRELEL</sequence>
<dbReference type="Proteomes" id="UP001601948">
    <property type="component" value="Unassembled WGS sequence"/>
</dbReference>